<evidence type="ECO:0000256" key="2">
    <source>
        <dbReference type="ARBA" id="ARBA00022490"/>
    </source>
</evidence>
<evidence type="ECO:0000256" key="6">
    <source>
        <dbReference type="PROSITE-ProRule" id="PRU00339"/>
    </source>
</evidence>
<dbReference type="Pfam" id="PF13424">
    <property type="entry name" value="TPR_12"/>
    <property type="match status" value="5"/>
</dbReference>
<evidence type="ECO:0000256" key="5">
    <source>
        <dbReference type="ARBA" id="ARBA00038253"/>
    </source>
</evidence>
<dbReference type="Pfam" id="PF13191">
    <property type="entry name" value="AAA_16"/>
    <property type="match status" value="1"/>
</dbReference>
<gene>
    <name evidence="10" type="ORF">BECKFM1743A_GA0114220_101311</name>
    <name evidence="11" type="ORF">BECKFM1743B_GA0114221_101582</name>
    <name evidence="9" type="ORF">BECKFM1743C_GA0114222_101332</name>
</gene>
<dbReference type="PANTHER" id="PTHR46630">
    <property type="entry name" value="TETRATRICOPEPTIDE REPEAT PROTEIN 29"/>
    <property type="match status" value="1"/>
</dbReference>
<evidence type="ECO:0000259" key="8">
    <source>
        <dbReference type="SMART" id="SM00382"/>
    </source>
</evidence>
<keyword evidence="2" id="KW-0963">Cytoplasm</keyword>
<dbReference type="SUPFAM" id="SSF48452">
    <property type="entry name" value="TPR-like"/>
    <property type="match status" value="3"/>
</dbReference>
<evidence type="ECO:0000256" key="7">
    <source>
        <dbReference type="SAM" id="MobiDB-lite"/>
    </source>
</evidence>
<dbReference type="InterPro" id="IPR027417">
    <property type="entry name" value="P-loop_NTPase"/>
</dbReference>
<dbReference type="Pfam" id="PF13374">
    <property type="entry name" value="TPR_10"/>
    <property type="match status" value="1"/>
</dbReference>
<dbReference type="PROSITE" id="PS50005">
    <property type="entry name" value="TPR"/>
    <property type="match status" value="1"/>
</dbReference>
<feature type="domain" description="AAA+ ATPase" evidence="8">
    <location>
        <begin position="420"/>
        <end position="566"/>
    </location>
</feature>
<evidence type="ECO:0000313" key="11">
    <source>
        <dbReference type="EMBL" id="VFK10860.1"/>
    </source>
</evidence>
<evidence type="ECO:0000256" key="3">
    <source>
        <dbReference type="ARBA" id="ARBA00022737"/>
    </source>
</evidence>
<comment type="similarity">
    <text evidence="5">Belongs to the Rap family.</text>
</comment>
<dbReference type="InterPro" id="IPR041664">
    <property type="entry name" value="AAA_16"/>
</dbReference>
<accession>A0A450SLE3</accession>
<evidence type="ECO:0000313" key="10">
    <source>
        <dbReference type="EMBL" id="VFJ54394.1"/>
    </source>
</evidence>
<dbReference type="Pfam" id="PF12770">
    <property type="entry name" value="CHAT"/>
    <property type="match status" value="1"/>
</dbReference>
<comment type="subcellular location">
    <subcellularLocation>
        <location evidence="1">Cytoplasm</location>
    </subcellularLocation>
</comment>
<sequence>MPTHLAAPFLIVPPDDLLSTHPHLARLAGDLSLKYAYHQVVTDDDLETMGGALWRALDEGLALEEQCAAALERAGQRVLPIIIRAHQPALQALPWECLHHPRHGFLGREKGFTLSRVGRVSPSGRNPTMPPPAEDPPPKGPIRVLLFTSLPDDLDAERERLDMEAEEVNVLEALDAGIAEGWVDLTVPDDGRFERFQSLLEEQEFHLVFLSGHGVFRAGNVRAGAPGAWFLFEGADGRSREVEADAIAKAFKGTAARCVVLSACESGKGSSEALNAGLAARLHGSGIPFVVGMRESVFDVAGTLFARAFCAALGRKERVDVAVQSARRAIMGPFSDGEVAREGSAAAGVEAIPEITYGQWCLPLLYSQQPEEPLMDWAFTPRPRDPSARFRDSLAGIALPQQFIGRRRALRELMQAMAGGVRRILITGPGGQGKTALAGRLARRLEADGHTLIAWSAREGYRDSWERFLSRIQIQHLGDARRERVQREWALCDTPEEIADLLLRALSEQTGGKLVLFLDNLETLQDPADGALTHPGLAAWLAACGKLGKEGPLVLLTSRIRLPDGEGAPRNATLEGGIAGSAVLQDGKKTTLHYPLPPPSYGDFLRYWQFLGVERPDYKKRVYQALGGNFKGLELFIRSLRSVAWTAKGEAFIAHLEYAKEDLRVYMAVEQVVGWLKQEPATLLDRLRVYNTSVIADGVQAVALDLTGWQAALERLAMLSLLDVEFDQRLDLPRYRITPLVADWLHETRGALPVELRERAARYQQWAFEHLEDTLDQALITHEALRVAELTEEAHVFALAWIVPRFDRAGMYQTLLADWLPTIEASANPRIRCSAINLAGLTYRTLGNHKKALTYFNQSIKICREIGDQKNEGRALNNISLIYSAQADYDQAFIHLQQSLKISRDIGDRKEEGAALGNISQIYDAKGNYDKALVHLEQSLEIRREVGDHEGEGVTLNNISAIYRTRGNYDQALTHLQQSLAVVRDFGDRKQEGTTLNSISSIYQAQGNYEQALIYLTQSLEIHRDVGNRNGEGKVLGNISQVYKVRGDYDRALSYLSQSLEILREIGDRKGEGAALNNISQIHVARGDYDNALNYLDQSLKIRCEIGDRHGEGITLGNIWKIYYIRGNYDRALSYLNQSLKILREVDDRHGEGVTLNNISEVYRAQGNYDQTIDYANQSLEIRREIGDLEGEGNSLNNIALVYQAKGNHNQALDYLTRALEIRRKVGDQSGLCVTLFNIGNSRLAQEQTEEAMASFVAAYRIARGIGYAEVLNVLDRGARQLGEDGLAYWKRLA</sequence>
<dbReference type="EMBL" id="CAADEZ010000131">
    <property type="protein sequence ID" value="VFJ54394.1"/>
    <property type="molecule type" value="Genomic_DNA"/>
</dbReference>
<evidence type="ECO:0000313" key="9">
    <source>
        <dbReference type="EMBL" id="VFJ54036.1"/>
    </source>
</evidence>
<evidence type="ECO:0000256" key="4">
    <source>
        <dbReference type="ARBA" id="ARBA00022803"/>
    </source>
</evidence>
<keyword evidence="4 6" id="KW-0802">TPR repeat</keyword>
<dbReference type="InterPro" id="IPR024983">
    <property type="entry name" value="CHAT_dom"/>
</dbReference>
<dbReference type="EMBL" id="CAADFL010000158">
    <property type="protein sequence ID" value="VFK10860.1"/>
    <property type="molecule type" value="Genomic_DNA"/>
</dbReference>
<protein>
    <submittedName>
        <fullName evidence="10">ATP-, maltotriose- and DNA-dependent transcriptional regulator MalT</fullName>
    </submittedName>
</protein>
<dbReference type="Gene3D" id="3.40.50.300">
    <property type="entry name" value="P-loop containing nucleotide triphosphate hydrolases"/>
    <property type="match status" value="1"/>
</dbReference>
<dbReference type="InterPro" id="IPR019734">
    <property type="entry name" value="TPR_rpt"/>
</dbReference>
<feature type="repeat" description="TPR" evidence="6">
    <location>
        <begin position="1193"/>
        <end position="1226"/>
    </location>
</feature>
<feature type="region of interest" description="Disordered" evidence="7">
    <location>
        <begin position="119"/>
        <end position="139"/>
    </location>
</feature>
<dbReference type="InterPro" id="IPR003593">
    <property type="entry name" value="AAA+_ATPase"/>
</dbReference>
<dbReference type="EMBL" id="CAADFA010000133">
    <property type="protein sequence ID" value="VFJ54036.1"/>
    <property type="molecule type" value="Genomic_DNA"/>
</dbReference>
<dbReference type="GO" id="GO:0005737">
    <property type="term" value="C:cytoplasm"/>
    <property type="evidence" value="ECO:0007669"/>
    <property type="project" value="UniProtKB-SubCell"/>
</dbReference>
<dbReference type="SMART" id="SM00382">
    <property type="entry name" value="AAA"/>
    <property type="match status" value="1"/>
</dbReference>
<dbReference type="Gene3D" id="1.25.40.10">
    <property type="entry name" value="Tetratricopeptide repeat domain"/>
    <property type="match status" value="3"/>
</dbReference>
<feature type="compositionally biased region" description="Pro residues" evidence="7">
    <location>
        <begin position="128"/>
        <end position="139"/>
    </location>
</feature>
<reference evidence="10" key="1">
    <citation type="submission" date="2019-02" db="EMBL/GenBank/DDBJ databases">
        <authorList>
            <person name="Gruber-Vodicka R. H."/>
            <person name="Seah K. B. B."/>
        </authorList>
    </citation>
    <scope>NUCLEOTIDE SEQUENCE</scope>
    <source>
        <strain evidence="10">BECK_BZ163</strain>
        <strain evidence="11">BECK_BZ164</strain>
        <strain evidence="9">BECK_BZ165</strain>
    </source>
</reference>
<dbReference type="PANTHER" id="PTHR46630:SF1">
    <property type="entry name" value="TETRATRICOPEPTIDE REPEAT PROTEIN 29"/>
    <property type="match status" value="1"/>
</dbReference>
<proteinExistence type="inferred from homology"/>
<keyword evidence="3" id="KW-0677">Repeat</keyword>
<dbReference type="SUPFAM" id="SSF52540">
    <property type="entry name" value="P-loop containing nucleoside triphosphate hydrolases"/>
    <property type="match status" value="1"/>
</dbReference>
<dbReference type="InterPro" id="IPR011990">
    <property type="entry name" value="TPR-like_helical_dom_sf"/>
</dbReference>
<name>A0A450SLE3_9GAMM</name>
<dbReference type="InterPro" id="IPR051476">
    <property type="entry name" value="Bac_ResReg_Asp_Phosphatase"/>
</dbReference>
<dbReference type="SMART" id="SM00028">
    <property type="entry name" value="TPR"/>
    <property type="match status" value="11"/>
</dbReference>
<evidence type="ECO:0000256" key="1">
    <source>
        <dbReference type="ARBA" id="ARBA00004496"/>
    </source>
</evidence>
<organism evidence="10">
    <name type="scientific">Candidatus Kentrum sp. FM</name>
    <dbReference type="NCBI Taxonomy" id="2126340"/>
    <lineage>
        <taxon>Bacteria</taxon>
        <taxon>Pseudomonadati</taxon>
        <taxon>Pseudomonadota</taxon>
        <taxon>Gammaproteobacteria</taxon>
        <taxon>Candidatus Kentrum</taxon>
    </lineage>
</organism>